<dbReference type="AlphaFoldDB" id="A0AAC9KCA3"/>
<gene>
    <name evidence="1" type="ORF">GbCGDNIH9_1382</name>
</gene>
<organism evidence="1 2">
    <name type="scientific">Granulibacter bethesdensis</name>
    <dbReference type="NCBI Taxonomy" id="364410"/>
    <lineage>
        <taxon>Bacteria</taxon>
        <taxon>Pseudomonadati</taxon>
        <taxon>Pseudomonadota</taxon>
        <taxon>Alphaproteobacteria</taxon>
        <taxon>Acetobacterales</taxon>
        <taxon>Acetobacteraceae</taxon>
        <taxon>Granulibacter</taxon>
    </lineage>
</organism>
<dbReference type="Proteomes" id="UP000182373">
    <property type="component" value="Chromosome"/>
</dbReference>
<dbReference type="SUPFAM" id="SSF52833">
    <property type="entry name" value="Thioredoxin-like"/>
    <property type="match status" value="1"/>
</dbReference>
<evidence type="ECO:0008006" key="3">
    <source>
        <dbReference type="Google" id="ProtNLM"/>
    </source>
</evidence>
<evidence type="ECO:0000313" key="1">
    <source>
        <dbReference type="EMBL" id="APH54673.1"/>
    </source>
</evidence>
<dbReference type="CDD" id="cd02972">
    <property type="entry name" value="DsbA_family"/>
    <property type="match status" value="1"/>
</dbReference>
<sequence>MDYPRARGGTNAFSDVYVLGQGLSPRTRGNLDYLSRRDRRLGTIPAHAGEPPGPEWHIFWHTDYPRARGGTSCSDTRADPDLLTGLKAGEQVSMVDPVLRLASAHYGLVGRQGAARVYMVIDPLCPFSTRAFSTLRAAIEEGRIQLALVPISINDHENGGASTLAALELLSASAAEMGDTWRRISNLGHAEPDHTPNDTAQAALTLNLAAAHAIQMRGTPTFVWKDRLGVSRKEAGVPDDINQFLASLPPHE</sequence>
<name>A0AAC9KCA3_9PROT</name>
<protein>
    <recommendedName>
        <fullName evidence="3">Thioredoxin-like fold domain-containing protein</fullName>
    </recommendedName>
</protein>
<accession>A0AAC9KCA3</accession>
<dbReference type="InterPro" id="IPR036249">
    <property type="entry name" value="Thioredoxin-like_sf"/>
</dbReference>
<dbReference type="Gene3D" id="3.40.30.10">
    <property type="entry name" value="Glutaredoxin"/>
    <property type="match status" value="1"/>
</dbReference>
<proteinExistence type="predicted"/>
<reference evidence="2" key="1">
    <citation type="submission" date="2016-11" db="EMBL/GenBank/DDBJ databases">
        <title>Comparative genomic and phenotypic analysis of Granulibacter bethesdensis clinical isolates from patients with chronic granulomatous disease.</title>
        <authorList>
            <person name="Zarember K.A."/>
            <person name="Porcella S.F."/>
            <person name="Chu J."/>
            <person name="Ding L."/>
            <person name="Dahlstrom E."/>
            <person name="Barbian K."/>
            <person name="Martens C."/>
            <person name="Sykora L."/>
            <person name="Kramer S."/>
            <person name="Pettinato A.M."/>
            <person name="Hong H."/>
            <person name="Wald G."/>
            <person name="Berg L.J."/>
            <person name="Rogge L.S."/>
            <person name="Greenberg D.E."/>
            <person name="Falcone E.L."/>
            <person name="Neves J.F."/>
            <person name="Simoes M.J."/>
            <person name="Casal M."/>
            <person name="Rodriguez-Lopez F.C."/>
            <person name="Zelazny A."/>
            <person name="Gallin J.I."/>
            <person name="Holland S.M."/>
        </authorList>
    </citation>
    <scope>NUCLEOTIDE SEQUENCE [LARGE SCALE GENOMIC DNA]</scope>
    <source>
        <strain evidence="2">NIH9.1</strain>
    </source>
</reference>
<dbReference type="AntiFam" id="ANF00057">
    <property type="entry name" value="Translation of E. coli type CRISPR repeat"/>
</dbReference>
<dbReference type="EMBL" id="CP018191">
    <property type="protein sequence ID" value="APH54673.1"/>
    <property type="molecule type" value="Genomic_DNA"/>
</dbReference>
<dbReference type="AntiFam" id="ANF00006">
    <property type="entry name" value="Translation of CRISPR region"/>
</dbReference>
<evidence type="ECO:0000313" key="2">
    <source>
        <dbReference type="Proteomes" id="UP000182373"/>
    </source>
</evidence>